<feature type="region of interest" description="Disordered" evidence="1">
    <location>
        <begin position="79"/>
        <end position="112"/>
    </location>
</feature>
<name>A0ABR3G9K1_9PEZI</name>
<dbReference type="EMBL" id="JBBBZM010000161">
    <property type="protein sequence ID" value="KAL0632585.1"/>
    <property type="molecule type" value="Genomic_DNA"/>
</dbReference>
<evidence type="ECO:0000256" key="1">
    <source>
        <dbReference type="SAM" id="MobiDB-lite"/>
    </source>
</evidence>
<sequence length="112" mass="12630">MTSQSPTHDPETTKTSVSEARFWYSVVEATNAAGKLDYDKLAEMIGYKNGNSAKAVFFGKRKQMRALYEVKGDDIVKKEKKPVKVEAGVKKRGKKQKETKVEQDGDTEKEQK</sequence>
<dbReference type="Proteomes" id="UP001447188">
    <property type="component" value="Unassembled WGS sequence"/>
</dbReference>
<evidence type="ECO:0000313" key="3">
    <source>
        <dbReference type="Proteomes" id="UP001447188"/>
    </source>
</evidence>
<gene>
    <name evidence="2" type="ORF">Q9L58_008516</name>
</gene>
<protein>
    <submittedName>
        <fullName evidence="2">Uncharacterized protein</fullName>
    </submittedName>
</protein>
<organism evidence="2 3">
    <name type="scientific">Discina gigas</name>
    <dbReference type="NCBI Taxonomy" id="1032678"/>
    <lineage>
        <taxon>Eukaryota</taxon>
        <taxon>Fungi</taxon>
        <taxon>Dikarya</taxon>
        <taxon>Ascomycota</taxon>
        <taxon>Pezizomycotina</taxon>
        <taxon>Pezizomycetes</taxon>
        <taxon>Pezizales</taxon>
        <taxon>Discinaceae</taxon>
        <taxon>Discina</taxon>
    </lineage>
</organism>
<comment type="caution">
    <text evidence="2">The sequence shown here is derived from an EMBL/GenBank/DDBJ whole genome shotgun (WGS) entry which is preliminary data.</text>
</comment>
<accession>A0ABR3G9K1</accession>
<keyword evidence="3" id="KW-1185">Reference proteome</keyword>
<reference evidence="2 3" key="1">
    <citation type="submission" date="2024-02" db="EMBL/GenBank/DDBJ databases">
        <title>Discinaceae phylogenomics.</title>
        <authorList>
            <person name="Dirks A.C."/>
            <person name="James T.Y."/>
        </authorList>
    </citation>
    <scope>NUCLEOTIDE SEQUENCE [LARGE SCALE GENOMIC DNA]</scope>
    <source>
        <strain evidence="2 3">ACD0624</strain>
    </source>
</reference>
<proteinExistence type="predicted"/>
<evidence type="ECO:0000313" key="2">
    <source>
        <dbReference type="EMBL" id="KAL0632585.1"/>
    </source>
</evidence>
<feature type="compositionally biased region" description="Basic and acidic residues" evidence="1">
    <location>
        <begin position="96"/>
        <end position="112"/>
    </location>
</feature>
<feature type="compositionally biased region" description="Basic and acidic residues" evidence="1">
    <location>
        <begin position="79"/>
        <end position="89"/>
    </location>
</feature>